<dbReference type="RefSeq" id="WP_129173709.1">
    <property type="nucleotide sequence ID" value="NZ_JACCBI010000001.1"/>
</dbReference>
<protein>
    <submittedName>
        <fullName evidence="2">Putative hemin transport protein</fullName>
    </submittedName>
</protein>
<dbReference type="OrthoDB" id="4370439at2"/>
<reference evidence="3 4" key="1">
    <citation type="submission" date="2019-01" db="EMBL/GenBank/DDBJ databases">
        <title>Agromyces.</title>
        <authorList>
            <person name="Li J."/>
        </authorList>
    </citation>
    <scope>NUCLEOTIDE SEQUENCE [LARGE SCALE GENOMIC DNA]</scope>
    <source>
        <strain evidence="3 4">DSM 23870</strain>
    </source>
</reference>
<reference evidence="2 5" key="2">
    <citation type="submission" date="2020-07" db="EMBL/GenBank/DDBJ databases">
        <title>Sequencing the genomes of 1000 actinobacteria strains.</title>
        <authorList>
            <person name="Klenk H.-P."/>
        </authorList>
    </citation>
    <scope>NUCLEOTIDE SEQUENCE [LARGE SCALE GENOMIC DNA]</scope>
    <source>
        <strain evidence="2 5">DSM 23870</strain>
    </source>
</reference>
<dbReference type="EMBL" id="SDPM01000003">
    <property type="protein sequence ID" value="RXZ86913.1"/>
    <property type="molecule type" value="Genomic_DNA"/>
</dbReference>
<dbReference type="GO" id="GO:0006826">
    <property type="term" value="P:iron ion transport"/>
    <property type="evidence" value="ECO:0007669"/>
    <property type="project" value="InterPro"/>
</dbReference>
<dbReference type="Pfam" id="PF05171">
    <property type="entry name" value="HemS"/>
    <property type="match status" value="1"/>
</dbReference>
<dbReference type="SUPFAM" id="SSF144064">
    <property type="entry name" value="Heme iron utilization protein-like"/>
    <property type="match status" value="1"/>
</dbReference>
<evidence type="ECO:0000313" key="4">
    <source>
        <dbReference type="Proteomes" id="UP000292686"/>
    </source>
</evidence>
<evidence type="ECO:0000313" key="2">
    <source>
        <dbReference type="EMBL" id="NYD67255.1"/>
    </source>
</evidence>
<dbReference type="Proteomes" id="UP000581087">
    <property type="component" value="Unassembled WGS sequence"/>
</dbReference>
<evidence type="ECO:0000313" key="5">
    <source>
        <dbReference type="Proteomes" id="UP000581087"/>
    </source>
</evidence>
<feature type="domain" description="Haemin-degrading HemS/ChuX" evidence="1">
    <location>
        <begin position="187"/>
        <end position="316"/>
    </location>
</feature>
<dbReference type="Proteomes" id="UP000292686">
    <property type="component" value="Unassembled WGS sequence"/>
</dbReference>
<name>A0A4Q2M941_9MICO</name>
<evidence type="ECO:0000313" key="3">
    <source>
        <dbReference type="EMBL" id="RXZ86913.1"/>
    </source>
</evidence>
<sequence>MSDRDEPGECRCGHSACRRAQAGTGRRSDLEAFLGDVTGRRISGRADDVAACLSLLECAVAVTSNGAAIISEAGPYVIPSFTGGALPYRESHINVRMHAPGLSVAIAADADPDAGRPAALHLFDAAGASTHRAYATSTGDALVIDGIARDGGLLPSSPRIDAEPVSATRWETGDQLAHLDSIVVDSVDRRRRLALVDPSVARRIDPGVVPLVLSHLCTVGLVVTFGVPTTTLVQLHRSRLTAVEHHAGTVSMSAGSCTVTYDRASAVECWAVRSHGVHGPTTSLELYDASWRCILVVTQLGIIGEAAHSAWEHLTDSLPDG</sequence>
<organism evidence="3 4">
    <name type="scientific">Agromyces atrinae</name>
    <dbReference type="NCBI Taxonomy" id="592376"/>
    <lineage>
        <taxon>Bacteria</taxon>
        <taxon>Bacillati</taxon>
        <taxon>Actinomycetota</taxon>
        <taxon>Actinomycetes</taxon>
        <taxon>Micrococcales</taxon>
        <taxon>Microbacteriaceae</taxon>
        <taxon>Agromyces</taxon>
    </lineage>
</organism>
<dbReference type="Gene3D" id="3.40.1570.10">
    <property type="entry name" value="HemS/ChuS/ChuX like domains"/>
    <property type="match status" value="2"/>
</dbReference>
<dbReference type="InterPro" id="IPR007845">
    <property type="entry name" value="HemS/ChuX_dom"/>
</dbReference>
<accession>A0A4Q2M941</accession>
<dbReference type="InterPro" id="IPR053733">
    <property type="entry name" value="Heme_Transport_Util_sf"/>
</dbReference>
<proteinExistence type="predicted"/>
<dbReference type="AlphaFoldDB" id="A0A4Q2M941"/>
<comment type="caution">
    <text evidence="3">The sequence shown here is derived from an EMBL/GenBank/DDBJ whole genome shotgun (WGS) entry which is preliminary data.</text>
</comment>
<dbReference type="EMBL" id="JACCBI010000001">
    <property type="protein sequence ID" value="NYD67255.1"/>
    <property type="molecule type" value="Genomic_DNA"/>
</dbReference>
<keyword evidence="4" id="KW-1185">Reference proteome</keyword>
<gene>
    <name evidence="2" type="ORF">BJ972_001774</name>
    <name evidence="3" type="ORF">ESP50_07570</name>
</gene>
<evidence type="ECO:0000259" key="1">
    <source>
        <dbReference type="Pfam" id="PF05171"/>
    </source>
</evidence>